<keyword evidence="2" id="KW-0255">Endonuclease</keyword>
<comment type="caution">
    <text evidence="6">The sequence shown here is derived from an EMBL/GenBank/DDBJ whole genome shotgun (WGS) entry which is preliminary data.</text>
</comment>
<evidence type="ECO:0000313" key="7">
    <source>
        <dbReference type="Proteomes" id="UP001054252"/>
    </source>
</evidence>
<dbReference type="AlphaFoldDB" id="A0AAV5HTZ7"/>
<dbReference type="SUPFAM" id="SSF50199">
    <property type="entry name" value="Staphylococcal nuclease"/>
    <property type="match status" value="1"/>
</dbReference>
<dbReference type="EMBL" id="BPVZ01000005">
    <property type="protein sequence ID" value="GKU92208.1"/>
    <property type="molecule type" value="Genomic_DNA"/>
</dbReference>
<dbReference type="PROSITE" id="PS50830">
    <property type="entry name" value="TNASE_3"/>
    <property type="match status" value="1"/>
</dbReference>
<dbReference type="PANTHER" id="PTHR12302">
    <property type="entry name" value="EBNA2 BINDING PROTEIN P100"/>
    <property type="match status" value="1"/>
</dbReference>
<sequence length="326" mass="37243">MYKIGNVVGKVLKLVYGRCFFDPTTEDVVSVPAVEVPALVIDLSRFETTSQVPEGLSKKVVASKRVQAEWYRKLLEAWKDATPPPKTREEAARLVIQTLEGNQLADVEGILAFYGLPLPAAEIPTSLPEGVQFELHTLAVDAKDVGDGDGMTVYVSMDQKTIPIQVRLAVDQRSKMRAQGKYKKAELLHRQISNAGYRIINHQDEEILAQKHRIRLRGIDAPELSMPYGNEAKDELVKLVQDKCLRLLVYGLDQYARIVADVYCDDIFVQEKMLKRGFAWHYKLYDQRLEFDTWEKEARGKQVGLWASPDPEEPWEWKKRNRREGS</sequence>
<evidence type="ECO:0000256" key="2">
    <source>
        <dbReference type="ARBA" id="ARBA00022759"/>
    </source>
</evidence>
<dbReference type="InterPro" id="IPR016071">
    <property type="entry name" value="Staphylococal_nuclease_OB-fold"/>
</dbReference>
<accession>A0AAV5HTZ7</accession>
<proteinExistence type="predicted"/>
<organism evidence="6 7">
    <name type="scientific">Rubroshorea leprosula</name>
    <dbReference type="NCBI Taxonomy" id="152421"/>
    <lineage>
        <taxon>Eukaryota</taxon>
        <taxon>Viridiplantae</taxon>
        <taxon>Streptophyta</taxon>
        <taxon>Embryophyta</taxon>
        <taxon>Tracheophyta</taxon>
        <taxon>Spermatophyta</taxon>
        <taxon>Magnoliopsida</taxon>
        <taxon>eudicotyledons</taxon>
        <taxon>Gunneridae</taxon>
        <taxon>Pentapetalae</taxon>
        <taxon>rosids</taxon>
        <taxon>malvids</taxon>
        <taxon>Malvales</taxon>
        <taxon>Dipterocarpaceae</taxon>
        <taxon>Rubroshorea</taxon>
    </lineage>
</organism>
<dbReference type="Pfam" id="PF00565">
    <property type="entry name" value="SNase"/>
    <property type="match status" value="1"/>
</dbReference>
<keyword evidence="7" id="KW-1185">Reference proteome</keyword>
<feature type="domain" description="TNase-like" evidence="5">
    <location>
        <begin position="136"/>
        <end position="308"/>
    </location>
</feature>
<keyword evidence="1" id="KW-0540">Nuclease</keyword>
<gene>
    <name evidence="6" type="ORF">SLEP1_g5967</name>
</gene>
<evidence type="ECO:0000313" key="6">
    <source>
        <dbReference type="EMBL" id="GKU92208.1"/>
    </source>
</evidence>
<protein>
    <recommendedName>
        <fullName evidence="5">TNase-like domain-containing protein</fullName>
    </recommendedName>
</protein>
<dbReference type="Gene3D" id="2.40.50.90">
    <property type="match status" value="1"/>
</dbReference>
<evidence type="ECO:0000259" key="5">
    <source>
        <dbReference type="PROSITE" id="PS50830"/>
    </source>
</evidence>
<evidence type="ECO:0000256" key="1">
    <source>
        <dbReference type="ARBA" id="ARBA00022722"/>
    </source>
</evidence>
<dbReference type="Proteomes" id="UP001054252">
    <property type="component" value="Unassembled WGS sequence"/>
</dbReference>
<dbReference type="GO" id="GO:0005737">
    <property type="term" value="C:cytoplasm"/>
    <property type="evidence" value="ECO:0007669"/>
    <property type="project" value="TreeGrafter"/>
</dbReference>
<reference evidence="6 7" key="1">
    <citation type="journal article" date="2021" name="Commun. Biol.">
        <title>The genome of Shorea leprosula (Dipterocarpaceae) highlights the ecological relevance of drought in aseasonal tropical rainforests.</title>
        <authorList>
            <person name="Ng K.K.S."/>
            <person name="Kobayashi M.J."/>
            <person name="Fawcett J.A."/>
            <person name="Hatakeyama M."/>
            <person name="Paape T."/>
            <person name="Ng C.H."/>
            <person name="Ang C.C."/>
            <person name="Tnah L.H."/>
            <person name="Lee C.T."/>
            <person name="Nishiyama T."/>
            <person name="Sese J."/>
            <person name="O'Brien M.J."/>
            <person name="Copetti D."/>
            <person name="Mohd Noor M.I."/>
            <person name="Ong R.C."/>
            <person name="Putra M."/>
            <person name="Sireger I.Z."/>
            <person name="Indrioko S."/>
            <person name="Kosugi Y."/>
            <person name="Izuno A."/>
            <person name="Isagi Y."/>
            <person name="Lee S.L."/>
            <person name="Shimizu K.K."/>
        </authorList>
    </citation>
    <scope>NUCLEOTIDE SEQUENCE [LARGE SCALE GENOMIC DNA]</scope>
    <source>
        <strain evidence="6">214</strain>
    </source>
</reference>
<feature type="region of interest" description="Disordered" evidence="4">
    <location>
        <begin position="305"/>
        <end position="326"/>
    </location>
</feature>
<name>A0AAV5HTZ7_9ROSI</name>
<dbReference type="PANTHER" id="PTHR12302:SF3">
    <property type="entry name" value="SERINE_THREONINE-PROTEIN KINASE 31"/>
    <property type="match status" value="1"/>
</dbReference>
<keyword evidence="3" id="KW-0378">Hydrolase</keyword>
<dbReference type="SMART" id="SM00318">
    <property type="entry name" value="SNc"/>
    <property type="match status" value="1"/>
</dbReference>
<dbReference type="InterPro" id="IPR035437">
    <property type="entry name" value="SNase_OB-fold_sf"/>
</dbReference>
<evidence type="ECO:0000256" key="4">
    <source>
        <dbReference type="SAM" id="MobiDB-lite"/>
    </source>
</evidence>
<feature type="compositionally biased region" description="Basic and acidic residues" evidence="4">
    <location>
        <begin position="315"/>
        <end position="326"/>
    </location>
</feature>
<dbReference type="GO" id="GO:0004519">
    <property type="term" value="F:endonuclease activity"/>
    <property type="evidence" value="ECO:0007669"/>
    <property type="project" value="UniProtKB-KW"/>
</dbReference>
<evidence type="ECO:0000256" key="3">
    <source>
        <dbReference type="ARBA" id="ARBA00022801"/>
    </source>
</evidence>
<dbReference type="GO" id="GO:0016787">
    <property type="term" value="F:hydrolase activity"/>
    <property type="evidence" value="ECO:0007669"/>
    <property type="project" value="UniProtKB-KW"/>
</dbReference>